<feature type="transmembrane region" description="Helical" evidence="7">
    <location>
        <begin position="115"/>
        <end position="135"/>
    </location>
</feature>
<evidence type="ECO:0000256" key="2">
    <source>
        <dbReference type="ARBA" id="ARBA00008141"/>
    </source>
</evidence>
<evidence type="ECO:0000256" key="6">
    <source>
        <dbReference type="ARBA" id="ARBA00023136"/>
    </source>
</evidence>
<dbReference type="InterPro" id="IPR007007">
    <property type="entry name" value="Ninjurin"/>
</dbReference>
<name>A0AAD1SZ05_PELCU</name>
<accession>A0AAD1SZ05</accession>
<evidence type="ECO:0000313" key="9">
    <source>
        <dbReference type="Proteomes" id="UP001295444"/>
    </source>
</evidence>
<dbReference type="Pfam" id="PF04923">
    <property type="entry name" value="Ninjurin"/>
    <property type="match status" value="1"/>
</dbReference>
<comment type="subcellular location">
    <subcellularLocation>
        <location evidence="1">Membrane</location>
        <topology evidence="1">Multi-pass membrane protein</topology>
    </subcellularLocation>
</comment>
<reference evidence="8" key="1">
    <citation type="submission" date="2022-03" db="EMBL/GenBank/DDBJ databases">
        <authorList>
            <person name="Alioto T."/>
            <person name="Alioto T."/>
            <person name="Gomez Garrido J."/>
        </authorList>
    </citation>
    <scope>NUCLEOTIDE SEQUENCE</scope>
</reference>
<dbReference type="EMBL" id="OW240919">
    <property type="protein sequence ID" value="CAH2313118.1"/>
    <property type="molecule type" value="Genomic_DNA"/>
</dbReference>
<proteinExistence type="inferred from homology"/>
<keyword evidence="5 7" id="KW-1133">Transmembrane helix</keyword>
<protein>
    <submittedName>
        <fullName evidence="8">Ninjurin-1</fullName>
    </submittedName>
</protein>
<evidence type="ECO:0000256" key="7">
    <source>
        <dbReference type="SAM" id="Phobius"/>
    </source>
</evidence>
<gene>
    <name evidence="8" type="ORF">PECUL_23A046767</name>
</gene>
<keyword evidence="4" id="KW-0130">Cell adhesion</keyword>
<dbReference type="AlphaFoldDB" id="A0AAD1SZ05"/>
<evidence type="ECO:0000256" key="5">
    <source>
        <dbReference type="ARBA" id="ARBA00022989"/>
    </source>
</evidence>
<sequence length="142" mass="15520">MDTNTVDMELNGVGETANLRENYTKSHEVLNMNHYANKKSAAESMLDIALLMANASQMKAVIDQGPTFNYYVPLIIFISLSLILQIVVGILLIFIVKHDLNDPAKHATLENLNNAATGLVFIIVIFNILITSFGVQGSGKLA</sequence>
<dbReference type="GO" id="GO:0007155">
    <property type="term" value="P:cell adhesion"/>
    <property type="evidence" value="ECO:0007669"/>
    <property type="project" value="UniProtKB-KW"/>
</dbReference>
<evidence type="ECO:0000256" key="3">
    <source>
        <dbReference type="ARBA" id="ARBA00022692"/>
    </source>
</evidence>
<evidence type="ECO:0000256" key="1">
    <source>
        <dbReference type="ARBA" id="ARBA00004141"/>
    </source>
</evidence>
<keyword evidence="3 7" id="KW-0812">Transmembrane</keyword>
<dbReference type="GO" id="GO:0016020">
    <property type="term" value="C:membrane"/>
    <property type="evidence" value="ECO:0007669"/>
    <property type="project" value="UniProtKB-SubCell"/>
</dbReference>
<comment type="similarity">
    <text evidence="2">Belongs to the ninjurin family.</text>
</comment>
<dbReference type="GO" id="GO:0042246">
    <property type="term" value="P:tissue regeneration"/>
    <property type="evidence" value="ECO:0007669"/>
    <property type="project" value="InterPro"/>
</dbReference>
<organism evidence="8 9">
    <name type="scientific">Pelobates cultripes</name>
    <name type="common">Western spadefoot toad</name>
    <dbReference type="NCBI Taxonomy" id="61616"/>
    <lineage>
        <taxon>Eukaryota</taxon>
        <taxon>Metazoa</taxon>
        <taxon>Chordata</taxon>
        <taxon>Craniata</taxon>
        <taxon>Vertebrata</taxon>
        <taxon>Euteleostomi</taxon>
        <taxon>Amphibia</taxon>
        <taxon>Batrachia</taxon>
        <taxon>Anura</taxon>
        <taxon>Pelobatoidea</taxon>
        <taxon>Pelobatidae</taxon>
        <taxon>Pelobates</taxon>
    </lineage>
</organism>
<dbReference type="PANTHER" id="PTHR12316:SF19">
    <property type="entry name" value="NINJURIN-1"/>
    <property type="match status" value="1"/>
</dbReference>
<feature type="transmembrane region" description="Helical" evidence="7">
    <location>
        <begin position="68"/>
        <end position="95"/>
    </location>
</feature>
<keyword evidence="6 7" id="KW-0472">Membrane</keyword>
<keyword evidence="9" id="KW-1185">Reference proteome</keyword>
<dbReference type="Proteomes" id="UP001295444">
    <property type="component" value="Chromosome 08"/>
</dbReference>
<dbReference type="PANTHER" id="PTHR12316">
    <property type="entry name" value="NINJURIN-RELATED"/>
    <property type="match status" value="1"/>
</dbReference>
<evidence type="ECO:0000256" key="4">
    <source>
        <dbReference type="ARBA" id="ARBA00022889"/>
    </source>
</evidence>
<evidence type="ECO:0000313" key="8">
    <source>
        <dbReference type="EMBL" id="CAH2313118.1"/>
    </source>
</evidence>